<dbReference type="Proteomes" id="UP000195602">
    <property type="component" value="Unassembled WGS sequence"/>
</dbReference>
<gene>
    <name evidence="2" type="ORF">A9F13_04g01122</name>
</gene>
<feature type="compositionally biased region" description="Acidic residues" evidence="1">
    <location>
        <begin position="213"/>
        <end position="226"/>
    </location>
</feature>
<protein>
    <submittedName>
        <fullName evidence="2">Uncharacterized protein</fullName>
    </submittedName>
</protein>
<evidence type="ECO:0000256" key="1">
    <source>
        <dbReference type="SAM" id="MobiDB-lite"/>
    </source>
</evidence>
<reference evidence="2 3" key="1">
    <citation type="submission" date="2017-04" db="EMBL/GenBank/DDBJ databases">
        <title>Draft genome of the yeast Clavispora lusitaniae type strain CBS 6936.</title>
        <authorList>
            <person name="Durrens P."/>
            <person name="Klopp C."/>
            <person name="Biteau N."/>
            <person name="Fitton-Ouhabi V."/>
            <person name="Dementhon K."/>
            <person name="Accoceberry I."/>
            <person name="Sherman D.J."/>
            <person name="Noel T."/>
        </authorList>
    </citation>
    <scope>NUCLEOTIDE SEQUENCE [LARGE SCALE GENOMIC DNA]</scope>
    <source>
        <strain evidence="2 3">CBS 6936</strain>
    </source>
</reference>
<sequence>MSEDTRGRGLVRVHSANSIHDRKHIEVAEGPPRSISMQHGQAHQRKSEDLRHTAVRNGLRSSKLSMALSRAQSVASATHNHQFQNKNIAMVQHERKPRPNWDSTWSNFTLTQAEKEPVQKDGRVSKSSISPLTRPGQATRATPTSLAPISSPPMASSNVPSTDNKFSDLGEVTPKKPSSARSRLSVETGRSKTSAKRSSIRSEPLSKYASEPDSSDDYDEDDDDGQDEHSSLLDPEFFDTDGTSSLSALAQEISVFQKSLVGSAPHVQPTRTQQRVLDLRDLLREETQSPTQPTLGNQNFMVRIQHDKILSEWTQIRLRFSSHMHSKNMTRCSAGILGFVERYKARGWPEKTSSHTVTKETKDEYLASMWQSGFSVKKDVLEESRDIYKEQRDIYKEQRDIYKESAAFDMSSLAQTAMSRQSPVAAE</sequence>
<dbReference type="AlphaFoldDB" id="A0AA91T2P7"/>
<dbReference type="KEGG" id="clus:A9F13_04g01122"/>
<dbReference type="EMBL" id="LYUB02000004">
    <property type="protein sequence ID" value="OVF09633.1"/>
    <property type="molecule type" value="Genomic_DNA"/>
</dbReference>
<feature type="compositionally biased region" description="Basic and acidic residues" evidence="1">
    <location>
        <begin position="113"/>
        <end position="124"/>
    </location>
</feature>
<name>A0AA91T2P7_CLALS</name>
<feature type="compositionally biased region" description="Polar residues" evidence="1">
    <location>
        <begin position="139"/>
        <end position="164"/>
    </location>
</feature>
<comment type="caution">
    <text evidence="2">The sequence shown here is derived from an EMBL/GenBank/DDBJ whole genome shotgun (WGS) entry which is preliminary data.</text>
</comment>
<feature type="region of interest" description="Disordered" evidence="1">
    <location>
        <begin position="112"/>
        <end position="238"/>
    </location>
</feature>
<organism evidence="2 3">
    <name type="scientific">Clavispora lusitaniae</name>
    <name type="common">Candida lusitaniae</name>
    <dbReference type="NCBI Taxonomy" id="36911"/>
    <lineage>
        <taxon>Eukaryota</taxon>
        <taxon>Fungi</taxon>
        <taxon>Dikarya</taxon>
        <taxon>Ascomycota</taxon>
        <taxon>Saccharomycotina</taxon>
        <taxon>Pichiomycetes</taxon>
        <taxon>Metschnikowiaceae</taxon>
        <taxon>Clavispora</taxon>
    </lineage>
</organism>
<accession>A0AA91T2P7</accession>
<proteinExistence type="predicted"/>
<evidence type="ECO:0000313" key="2">
    <source>
        <dbReference type="EMBL" id="OVF09633.1"/>
    </source>
</evidence>
<evidence type="ECO:0000313" key="3">
    <source>
        <dbReference type="Proteomes" id="UP000195602"/>
    </source>
</evidence>
<feature type="region of interest" description="Disordered" evidence="1">
    <location>
        <begin position="1"/>
        <end position="51"/>
    </location>
</feature>